<dbReference type="EMBL" id="MN056360">
    <property type="protein sequence ID" value="QGW48296.1"/>
    <property type="molecule type" value="Genomic_DNA"/>
</dbReference>
<protein>
    <submittedName>
        <fullName evidence="2">Uncharacterized protein</fullName>
    </submittedName>
</protein>
<keyword evidence="2" id="KW-0496">Mitochondrion</keyword>
<gene>
    <name evidence="2" type="primary">orf76b</name>
</gene>
<evidence type="ECO:0000313" key="2">
    <source>
        <dbReference type="EMBL" id="QGW48518.1"/>
    </source>
</evidence>
<evidence type="ECO:0000313" key="1">
    <source>
        <dbReference type="EMBL" id="QGW48296.1"/>
    </source>
</evidence>
<accession>A0A650GC87</accession>
<proteinExistence type="predicted"/>
<geneLocation type="mitochondrion" evidence="2"/>
<dbReference type="AlphaFoldDB" id="A0A650GC87"/>
<organism evidence="2">
    <name type="scientific">Raphanus sativus</name>
    <name type="common">Radish</name>
    <name type="synonym">Raphanus raphanistrum var. sativus</name>
    <dbReference type="NCBI Taxonomy" id="3726"/>
    <lineage>
        <taxon>Eukaryota</taxon>
        <taxon>Viridiplantae</taxon>
        <taxon>Streptophyta</taxon>
        <taxon>Embryophyta</taxon>
        <taxon>Tracheophyta</taxon>
        <taxon>Spermatophyta</taxon>
        <taxon>Magnoliopsida</taxon>
        <taxon>eudicotyledons</taxon>
        <taxon>Gunneridae</taxon>
        <taxon>Pentapetalae</taxon>
        <taxon>rosids</taxon>
        <taxon>malvids</taxon>
        <taxon>Brassicales</taxon>
        <taxon>Brassicaceae</taxon>
        <taxon>Brassiceae</taxon>
        <taxon>Raphanus</taxon>
    </lineage>
</organism>
<name>A0A650GC87_RAPSA</name>
<dbReference type="EMBL" id="MN056359">
    <property type="protein sequence ID" value="QGW48518.1"/>
    <property type="molecule type" value="Genomic_DNA"/>
</dbReference>
<sequence length="76" mass="8724">MLLERHISNIEEFKLPTINELIIPFYEPYEHVLSHTPPRLRLYTPTLLALDPPGPPFLFLGKRAVGAWRGALSPFD</sequence>
<reference evidence="2" key="1">
    <citation type="submission" date="2019-06" db="EMBL/GenBank/DDBJ databases">
        <title>Complete mitochondrial genome sequencing of NWB CMS and Normal type.</title>
        <authorList>
            <person name="Zhang L."/>
            <person name="Wang Q."/>
            <person name="Wang Y."/>
        </authorList>
    </citation>
    <scope>NUCLEOTIDE SEQUENCE</scope>
    <source>
        <strain evidence="1">YB-A</strain>
        <strain evidence="2">YB-B</strain>
    </source>
</reference>